<name>A0A8S1Y8G1_9CILI</name>
<keyword evidence="3" id="KW-1185">Reference proteome</keyword>
<protein>
    <recommendedName>
        <fullName evidence="1">UBC core domain-containing protein</fullName>
    </recommendedName>
</protein>
<evidence type="ECO:0000259" key="1">
    <source>
        <dbReference type="PROSITE" id="PS50127"/>
    </source>
</evidence>
<dbReference type="AlphaFoldDB" id="A0A8S1Y8G1"/>
<gene>
    <name evidence="2" type="ORF">PPENT_87.1.T1550030</name>
</gene>
<proteinExistence type="predicted"/>
<sequence length="164" mass="18963">MMTAVIQKKRLQYEEENLIDNANQLPPNCSYKKMSDLAYVVQYIGEKGTPFEGAYIVVDIDLSDSNGSLGFPEQCPKITFRNNFQHLNVDSNGKLHTDIINKETFNNGTTLLEIFIQINYIIYHPSYVEPINKNLLEIKVLGFDFDDWMQGQSMKLRDLKYKVL</sequence>
<dbReference type="Pfam" id="PF00179">
    <property type="entry name" value="UQ_con"/>
    <property type="match status" value="1"/>
</dbReference>
<evidence type="ECO:0000313" key="2">
    <source>
        <dbReference type="EMBL" id="CAD8209538.1"/>
    </source>
</evidence>
<dbReference type="Proteomes" id="UP000689195">
    <property type="component" value="Unassembled WGS sequence"/>
</dbReference>
<dbReference type="PROSITE" id="PS50127">
    <property type="entry name" value="UBC_2"/>
    <property type="match status" value="1"/>
</dbReference>
<dbReference type="CDD" id="cd00195">
    <property type="entry name" value="UBCc_UEV"/>
    <property type="match status" value="1"/>
</dbReference>
<dbReference type="EMBL" id="CAJJDO010000155">
    <property type="protein sequence ID" value="CAD8209538.1"/>
    <property type="molecule type" value="Genomic_DNA"/>
</dbReference>
<dbReference type="InterPro" id="IPR000608">
    <property type="entry name" value="UBC"/>
</dbReference>
<comment type="caution">
    <text evidence="2">The sequence shown here is derived from an EMBL/GenBank/DDBJ whole genome shotgun (WGS) entry which is preliminary data.</text>
</comment>
<evidence type="ECO:0000313" key="3">
    <source>
        <dbReference type="Proteomes" id="UP000689195"/>
    </source>
</evidence>
<feature type="domain" description="UBC core" evidence="1">
    <location>
        <begin position="1"/>
        <end position="164"/>
    </location>
</feature>
<reference evidence="2" key="1">
    <citation type="submission" date="2021-01" db="EMBL/GenBank/DDBJ databases">
        <authorList>
            <consortium name="Genoscope - CEA"/>
            <person name="William W."/>
        </authorList>
    </citation>
    <scope>NUCLEOTIDE SEQUENCE</scope>
</reference>
<dbReference type="OrthoDB" id="290858at2759"/>
<organism evidence="2 3">
    <name type="scientific">Paramecium pentaurelia</name>
    <dbReference type="NCBI Taxonomy" id="43138"/>
    <lineage>
        <taxon>Eukaryota</taxon>
        <taxon>Sar</taxon>
        <taxon>Alveolata</taxon>
        <taxon>Ciliophora</taxon>
        <taxon>Intramacronucleata</taxon>
        <taxon>Oligohymenophorea</taxon>
        <taxon>Peniculida</taxon>
        <taxon>Parameciidae</taxon>
        <taxon>Paramecium</taxon>
    </lineage>
</organism>
<accession>A0A8S1Y8G1</accession>